<evidence type="ECO:0000313" key="1">
    <source>
        <dbReference type="EMBL" id="MEQ2534774.1"/>
    </source>
</evidence>
<dbReference type="Proteomes" id="UP001480973">
    <property type="component" value="Unassembled WGS sequence"/>
</dbReference>
<protein>
    <recommendedName>
        <fullName evidence="3">Cysteine-rich VLP domain-containing protein</fullName>
    </recommendedName>
</protein>
<evidence type="ECO:0008006" key="3">
    <source>
        <dbReference type="Google" id="ProtNLM"/>
    </source>
</evidence>
<evidence type="ECO:0000313" key="2">
    <source>
        <dbReference type="Proteomes" id="UP001480973"/>
    </source>
</evidence>
<name>A0ABV1GMQ7_9FIRM</name>
<keyword evidence="2" id="KW-1185">Reference proteome</keyword>
<organism evidence="1 2">
    <name type="scientific">Lachnospira intestinalis</name>
    <dbReference type="NCBI Taxonomy" id="3133158"/>
    <lineage>
        <taxon>Bacteria</taxon>
        <taxon>Bacillati</taxon>
        <taxon>Bacillota</taxon>
        <taxon>Clostridia</taxon>
        <taxon>Lachnospirales</taxon>
        <taxon>Lachnospiraceae</taxon>
        <taxon>Lachnospira</taxon>
    </lineage>
</organism>
<reference evidence="1 2" key="1">
    <citation type="submission" date="2024-03" db="EMBL/GenBank/DDBJ databases">
        <title>Human intestinal bacterial collection.</title>
        <authorList>
            <person name="Pauvert C."/>
            <person name="Hitch T.C.A."/>
            <person name="Clavel T."/>
        </authorList>
    </citation>
    <scope>NUCLEOTIDE SEQUENCE [LARGE SCALE GENOMIC DNA]</scope>
    <source>
        <strain evidence="1 2">CLA-JM-H10</strain>
    </source>
</reference>
<gene>
    <name evidence="1" type="ORF">WMO38_06545</name>
</gene>
<comment type="caution">
    <text evidence="1">The sequence shown here is derived from an EMBL/GenBank/DDBJ whole genome shotgun (WGS) entry which is preliminary data.</text>
</comment>
<sequence length="56" mass="6592">MKRIYNKFKGYTLADCDCRYCLYYGGRRKGKVTCLADKCVCADEIRQAQKRKERSS</sequence>
<dbReference type="EMBL" id="JBBMES010000005">
    <property type="protein sequence ID" value="MEQ2534774.1"/>
    <property type="molecule type" value="Genomic_DNA"/>
</dbReference>
<proteinExistence type="predicted"/>
<accession>A0ABV1GMQ7</accession>